<dbReference type="PANTHER" id="PTHR40055:SF1">
    <property type="entry name" value="TRANSCRIPTIONAL REGULATOR YGIV-RELATED"/>
    <property type="match status" value="1"/>
</dbReference>
<dbReference type="SUPFAM" id="SSF46689">
    <property type="entry name" value="Homeodomain-like"/>
    <property type="match status" value="1"/>
</dbReference>
<dbReference type="PANTHER" id="PTHR40055">
    <property type="entry name" value="TRANSCRIPTIONAL REGULATOR YGIV-RELATED"/>
    <property type="match status" value="1"/>
</dbReference>
<dbReference type="Proteomes" id="UP001527099">
    <property type="component" value="Unassembled WGS sequence"/>
</dbReference>
<keyword evidence="2" id="KW-0804">Transcription</keyword>
<keyword evidence="1" id="KW-0805">Transcription regulation</keyword>
<protein>
    <submittedName>
        <fullName evidence="4">AraC family transcriptional regulator</fullName>
    </submittedName>
</protein>
<dbReference type="EMBL" id="JAMDMX010000020">
    <property type="protein sequence ID" value="MCY9692800.1"/>
    <property type="molecule type" value="Genomic_DNA"/>
</dbReference>
<evidence type="ECO:0000313" key="4">
    <source>
        <dbReference type="EMBL" id="MCY9692800.1"/>
    </source>
</evidence>
<dbReference type="PROSITE" id="PS01124">
    <property type="entry name" value="HTH_ARAC_FAMILY_2"/>
    <property type="match status" value="1"/>
</dbReference>
<comment type="caution">
    <text evidence="4">The sequence shown here is derived from an EMBL/GenBank/DDBJ whole genome shotgun (WGS) entry which is preliminary data.</text>
</comment>
<evidence type="ECO:0000256" key="1">
    <source>
        <dbReference type="ARBA" id="ARBA00023015"/>
    </source>
</evidence>
<dbReference type="Pfam" id="PF12833">
    <property type="entry name" value="HTH_18"/>
    <property type="match status" value="1"/>
</dbReference>
<evidence type="ECO:0000313" key="5">
    <source>
        <dbReference type="Proteomes" id="UP001527099"/>
    </source>
</evidence>
<evidence type="ECO:0000259" key="3">
    <source>
        <dbReference type="PROSITE" id="PS01124"/>
    </source>
</evidence>
<sequence>MSCSEYVCSINKVIDHIHSHLDTELRLQVLAAVAGFSPYHFHRIFKGIMGENLYDFIQRIRVEKAAYMLLYRPDLSVTEIALHCEHYVIEYCLPVTLR</sequence>
<feature type="domain" description="HTH araC/xylS-type" evidence="3">
    <location>
        <begin position="11"/>
        <end position="84"/>
    </location>
</feature>
<dbReference type="InterPro" id="IPR018060">
    <property type="entry name" value="HTH_AraC"/>
</dbReference>
<gene>
    <name evidence="4" type="ORF">M5X19_07800</name>
</gene>
<keyword evidence="5" id="KW-1185">Reference proteome</keyword>
<dbReference type="SMART" id="SM00342">
    <property type="entry name" value="HTH_ARAC"/>
    <property type="match status" value="1"/>
</dbReference>
<dbReference type="RefSeq" id="WP_173191504.1">
    <property type="nucleotide sequence ID" value="NZ_JAMDMX010000020.1"/>
</dbReference>
<accession>A0ABT4G9G1</accession>
<evidence type="ECO:0000256" key="2">
    <source>
        <dbReference type="ARBA" id="ARBA00023163"/>
    </source>
</evidence>
<dbReference type="Gene3D" id="1.10.10.60">
    <property type="entry name" value="Homeodomain-like"/>
    <property type="match status" value="1"/>
</dbReference>
<reference evidence="4 5" key="1">
    <citation type="submission" date="2022-05" db="EMBL/GenBank/DDBJ databases">
        <title>Genome Sequencing of Bee-Associated Microbes.</title>
        <authorList>
            <person name="Dunlap C."/>
        </authorList>
    </citation>
    <scope>NUCLEOTIDE SEQUENCE [LARGE SCALE GENOMIC DNA]</scope>
    <source>
        <strain evidence="4 5">NRRL B-14421</strain>
    </source>
</reference>
<dbReference type="InterPro" id="IPR050908">
    <property type="entry name" value="SmbC-like"/>
</dbReference>
<dbReference type="InterPro" id="IPR009057">
    <property type="entry name" value="Homeodomain-like_sf"/>
</dbReference>
<name>A0ABT4G9G1_9BACL</name>
<proteinExistence type="predicted"/>
<organism evidence="4 5">
    <name type="scientific">Paenibacillus alginolyticus</name>
    <dbReference type="NCBI Taxonomy" id="59839"/>
    <lineage>
        <taxon>Bacteria</taxon>
        <taxon>Bacillati</taxon>
        <taxon>Bacillota</taxon>
        <taxon>Bacilli</taxon>
        <taxon>Bacillales</taxon>
        <taxon>Paenibacillaceae</taxon>
        <taxon>Paenibacillus</taxon>
    </lineage>
</organism>